<feature type="disulfide bond" evidence="17">
    <location>
        <begin position="791"/>
        <end position="847"/>
    </location>
</feature>
<dbReference type="FunFam" id="1.10.287.70:FF:000010">
    <property type="entry name" value="Putative glutamate receptor ionotropic kainate 1"/>
    <property type="match status" value="1"/>
</dbReference>
<evidence type="ECO:0000256" key="9">
    <source>
        <dbReference type="ARBA" id="ARBA00023170"/>
    </source>
</evidence>
<gene>
    <name evidence="21" type="ORF">MGAL_10B083063</name>
</gene>
<evidence type="ECO:0000256" key="10">
    <source>
        <dbReference type="ARBA" id="ARBA00023180"/>
    </source>
</evidence>
<evidence type="ECO:0000256" key="18">
    <source>
        <dbReference type="SAM" id="Phobius"/>
    </source>
</evidence>
<dbReference type="Pfam" id="PF00060">
    <property type="entry name" value="Lig_chan"/>
    <property type="match status" value="1"/>
</dbReference>
<dbReference type="Pfam" id="PF10613">
    <property type="entry name" value="Lig_chan-Glu_bd"/>
    <property type="match status" value="1"/>
</dbReference>
<dbReference type="SMART" id="SM00079">
    <property type="entry name" value="PBPe"/>
    <property type="match status" value="1"/>
</dbReference>
<keyword evidence="4" id="KW-0732">Signal</keyword>
<dbReference type="OrthoDB" id="5984008at2759"/>
<evidence type="ECO:0000256" key="7">
    <source>
        <dbReference type="ARBA" id="ARBA00023065"/>
    </source>
</evidence>
<keyword evidence="11" id="KW-0628">Postsynaptic cell membrane</keyword>
<evidence type="ECO:0000256" key="4">
    <source>
        <dbReference type="ARBA" id="ARBA00022729"/>
    </source>
</evidence>
<dbReference type="FunFam" id="3.40.190.10:FF:000060">
    <property type="entry name" value="Glutamate receptor ionotropic, kainate 1"/>
    <property type="match status" value="1"/>
</dbReference>
<feature type="domain" description="Ionotropic glutamate receptor C-terminal" evidence="19">
    <location>
        <begin position="461"/>
        <end position="843"/>
    </location>
</feature>
<feature type="site" description="Interaction with the cone snail toxin Con-ikot-ikot" evidence="16">
    <location>
        <position position="826"/>
    </location>
</feature>
<protein>
    <submittedName>
        <fullName evidence="21">Glutamate receptor, ionotropic, invertebrate</fullName>
    </submittedName>
</protein>
<proteinExistence type="predicted"/>
<dbReference type="SUPFAM" id="SSF53850">
    <property type="entry name" value="Periplasmic binding protein-like II"/>
    <property type="match status" value="1"/>
</dbReference>
<feature type="binding site" evidence="15">
    <location>
        <position position="560"/>
    </location>
    <ligand>
        <name>L-glutamate</name>
        <dbReference type="ChEBI" id="CHEBI:29985"/>
    </ligand>
</feature>
<reference evidence="21" key="1">
    <citation type="submission" date="2018-11" db="EMBL/GenBank/DDBJ databases">
        <authorList>
            <person name="Alioto T."/>
            <person name="Alioto T."/>
        </authorList>
    </citation>
    <scope>NUCLEOTIDE SEQUENCE</scope>
</reference>
<evidence type="ECO:0000259" key="19">
    <source>
        <dbReference type="SMART" id="SM00079"/>
    </source>
</evidence>
<dbReference type="PANTHER" id="PTHR18966">
    <property type="entry name" value="IONOTROPIC GLUTAMATE RECEPTOR"/>
    <property type="match status" value="1"/>
</dbReference>
<evidence type="ECO:0000256" key="3">
    <source>
        <dbReference type="ARBA" id="ARBA00022692"/>
    </source>
</evidence>
<feature type="transmembrane region" description="Helical" evidence="18">
    <location>
        <begin position="605"/>
        <end position="623"/>
    </location>
</feature>
<dbReference type="Gene3D" id="3.40.190.10">
    <property type="entry name" value="Periplasmic binding protein-like II"/>
    <property type="match status" value="2"/>
</dbReference>
<keyword evidence="1" id="KW-0813">Transport</keyword>
<dbReference type="Proteomes" id="UP000596742">
    <property type="component" value="Unassembled WGS sequence"/>
</dbReference>
<feature type="binding site" evidence="15">
    <location>
        <position position="565"/>
    </location>
    <ligand>
        <name>L-glutamate</name>
        <dbReference type="ChEBI" id="CHEBI:29985"/>
    </ligand>
</feature>
<evidence type="ECO:0000256" key="14">
    <source>
        <dbReference type="ARBA" id="ARBA00034104"/>
    </source>
</evidence>
<dbReference type="Gene3D" id="1.10.287.70">
    <property type="match status" value="1"/>
</dbReference>
<feature type="binding site" evidence="15">
    <location>
        <position position="728"/>
    </location>
    <ligand>
        <name>L-glutamate</name>
        <dbReference type="ChEBI" id="CHEBI:29985"/>
    </ligand>
</feature>
<feature type="transmembrane region" description="Helical" evidence="18">
    <location>
        <begin position="677"/>
        <end position="697"/>
    </location>
</feature>
<feature type="domain" description="Ionotropic glutamate receptor L-glutamate and glycine-binding" evidence="20">
    <location>
        <begin position="479"/>
        <end position="549"/>
    </location>
</feature>
<dbReference type="AlphaFoldDB" id="A0A8B6DAA8"/>
<evidence type="ECO:0000256" key="15">
    <source>
        <dbReference type="PIRSR" id="PIRSR601508-1"/>
    </source>
</evidence>
<feature type="site" description="Crucial to convey clamshell closure to channel opening" evidence="16">
    <location>
        <position position="706"/>
    </location>
</feature>
<evidence type="ECO:0000256" key="1">
    <source>
        <dbReference type="ARBA" id="ARBA00022448"/>
    </source>
</evidence>
<dbReference type="SUPFAM" id="SSF81324">
    <property type="entry name" value="Voltage-gated potassium channels"/>
    <property type="match status" value="1"/>
</dbReference>
<evidence type="ECO:0000256" key="17">
    <source>
        <dbReference type="PIRSR" id="PIRSR601508-3"/>
    </source>
</evidence>
<keyword evidence="22" id="KW-1185">Reference proteome</keyword>
<accession>A0A8B6DAA8</accession>
<feature type="transmembrane region" description="Helical" evidence="18">
    <location>
        <begin position="866"/>
        <end position="888"/>
    </location>
</feature>
<evidence type="ECO:0000256" key="13">
    <source>
        <dbReference type="ARBA" id="ARBA00023303"/>
    </source>
</evidence>
<dbReference type="InterPro" id="IPR001320">
    <property type="entry name" value="Iontro_rcpt_C"/>
</dbReference>
<dbReference type="Gene3D" id="3.40.50.2300">
    <property type="match status" value="2"/>
</dbReference>
<evidence type="ECO:0000256" key="5">
    <source>
        <dbReference type="ARBA" id="ARBA00022989"/>
    </source>
</evidence>
<dbReference type="PRINTS" id="PR00177">
    <property type="entry name" value="NMDARECEPTOR"/>
</dbReference>
<dbReference type="InterPro" id="IPR001828">
    <property type="entry name" value="ANF_lig-bd_rcpt"/>
</dbReference>
<sequence>MKSILKKNNNSVFVVRRTGLVFNMGGAMLIWFLVISVLSRTSDGIDIYGDIGLIQDSSLHYLDRQGMDDAFKYAIKTFNNDQSLRQDSVILKSKGHNVTDIDNSYQLTRQICHLLPKNIILFIADSSQQSMEVYESMSSNLEIPIVLPRGPGYNHTSEYVFDMTPSFIGAIIDYIQYFGWKVVYYVYDSEESLHRIQEIYRAQKSLGTRSFSLRPKRIVNISDSYAVLRSVDKHRYCDSDMQFACNMRIILDLSTKEAFNLTLEQIINVGMNRDEYHYILGGLGIQELDLSAFAYGGVNITGFSMLNAHSATFKEIDSDMNRKVYQNLNPLTIDKAMMIDAVRFIGKGIDKYLADSSSYSFKGATCNKDYKKDLKDTPSRGSLIAKSMKQVELPAGLTGKVAFDSNGLRKDYTLEVHQMGYKSKLTKIGDWSPNRPSGKRFETNIPSRMPMDRSLTHANRTWRIATKISKPFVQDVTSPHTDKRTDGVIEIDGKLYEGYCIELIQQIKERYLKEHKTDFNFKFHFVKDNEFGKCQKDFIWNGMVGELIRNETDLALSSLTITEERQRVVDFTTPFMQMGISIMIKKPDKQKPGVFSFMDPLDVKVWICVMVGFLAVSLVLFFVGRWSPYEWREMLNSRDQSNAFTFSNTLWFALGALMQQGSDIFPRSISGRVVGSAWWFFTLILISSYTANLAAFLTIERLLTPIRGADDLVGQTKIKYGAYKGGATEKFFEQSKVTTFSNMWTYMLANYDSVMVDKDEVGVQKVRDSKHDYAYLLESPRNQYENQKKPCNTMKVGENLVNKGYGIATQFELSELRKNLTLVILKLNQEGVMYRLEQRWWYDKGECGSDTKDNTKSALTLSNVSGIFHILIGGLVISMCVALFEFIIHSIRKKHKQRYKSTVKSTVKIEKKNPLEVLKAAGYSEIDNSGYAQGPPDYDHLKTFSDGATYRSEGDEALFS</sequence>
<evidence type="ECO:0000313" key="22">
    <source>
        <dbReference type="Proteomes" id="UP000596742"/>
    </source>
</evidence>
<dbReference type="InterPro" id="IPR001508">
    <property type="entry name" value="Iono_Glu_rcpt_met"/>
</dbReference>
<comment type="caution">
    <text evidence="21">The sequence shown here is derived from an EMBL/GenBank/DDBJ whole genome shotgun (WGS) entry which is preliminary data.</text>
</comment>
<evidence type="ECO:0000259" key="20">
    <source>
        <dbReference type="SMART" id="SM00918"/>
    </source>
</evidence>
<keyword evidence="8 18" id="KW-0472">Membrane</keyword>
<comment type="subcellular location">
    <subcellularLocation>
        <location evidence="14">Postsynaptic cell membrane</location>
        <topology evidence="14">Multi-pass membrane protein</topology>
    </subcellularLocation>
</comment>
<dbReference type="SMART" id="SM00918">
    <property type="entry name" value="Lig_chan-Glu_bd"/>
    <property type="match status" value="1"/>
</dbReference>
<evidence type="ECO:0000256" key="8">
    <source>
        <dbReference type="ARBA" id="ARBA00023136"/>
    </source>
</evidence>
<keyword evidence="12" id="KW-1071">Ligand-gated ion channel</keyword>
<evidence type="ECO:0000256" key="6">
    <source>
        <dbReference type="ARBA" id="ARBA00023018"/>
    </source>
</evidence>
<evidence type="ECO:0000256" key="11">
    <source>
        <dbReference type="ARBA" id="ARBA00023257"/>
    </source>
</evidence>
<feature type="transmembrane region" description="Helical" evidence="18">
    <location>
        <begin position="20"/>
        <end position="38"/>
    </location>
</feature>
<keyword evidence="7" id="KW-0406">Ion transport</keyword>
<keyword evidence="17" id="KW-1015">Disulfide bond</keyword>
<evidence type="ECO:0000256" key="16">
    <source>
        <dbReference type="PIRSR" id="PIRSR601508-2"/>
    </source>
</evidence>
<keyword evidence="10" id="KW-0325">Glycoprotein</keyword>
<name>A0A8B6DAA8_MYTGA</name>
<dbReference type="GO" id="GO:0045211">
    <property type="term" value="C:postsynaptic membrane"/>
    <property type="evidence" value="ECO:0007669"/>
    <property type="project" value="UniProtKB-SubCell"/>
</dbReference>
<organism evidence="21 22">
    <name type="scientific">Mytilus galloprovincialis</name>
    <name type="common">Mediterranean mussel</name>
    <dbReference type="NCBI Taxonomy" id="29158"/>
    <lineage>
        <taxon>Eukaryota</taxon>
        <taxon>Metazoa</taxon>
        <taxon>Spiralia</taxon>
        <taxon>Lophotrochozoa</taxon>
        <taxon>Mollusca</taxon>
        <taxon>Bivalvia</taxon>
        <taxon>Autobranchia</taxon>
        <taxon>Pteriomorphia</taxon>
        <taxon>Mytilida</taxon>
        <taxon>Mytiloidea</taxon>
        <taxon>Mytilidae</taxon>
        <taxon>Mytilinae</taxon>
        <taxon>Mytilus</taxon>
    </lineage>
</organism>
<evidence type="ECO:0000256" key="12">
    <source>
        <dbReference type="ARBA" id="ARBA00023286"/>
    </source>
</evidence>
<keyword evidence="6" id="KW-0770">Synapse</keyword>
<dbReference type="InterPro" id="IPR019594">
    <property type="entry name" value="Glu/Gly-bd"/>
</dbReference>
<dbReference type="Pfam" id="PF01094">
    <property type="entry name" value="ANF_receptor"/>
    <property type="match status" value="1"/>
</dbReference>
<dbReference type="InterPro" id="IPR028082">
    <property type="entry name" value="Peripla_BP_I"/>
</dbReference>
<dbReference type="FunFam" id="3.40.190.10:FF:000024">
    <property type="entry name" value="Glutamate receptor, ionotropic, delta 1"/>
    <property type="match status" value="1"/>
</dbReference>
<keyword evidence="2" id="KW-1003">Cell membrane</keyword>
<evidence type="ECO:0000256" key="2">
    <source>
        <dbReference type="ARBA" id="ARBA00022475"/>
    </source>
</evidence>
<dbReference type="GO" id="GO:0038023">
    <property type="term" value="F:signaling receptor activity"/>
    <property type="evidence" value="ECO:0007669"/>
    <property type="project" value="InterPro"/>
</dbReference>
<dbReference type="EMBL" id="UYJE01003080">
    <property type="protein sequence ID" value="VDI16378.1"/>
    <property type="molecule type" value="Genomic_DNA"/>
</dbReference>
<feature type="binding site" evidence="15">
    <location>
        <position position="778"/>
    </location>
    <ligand>
        <name>L-glutamate</name>
        <dbReference type="ChEBI" id="CHEBI:29985"/>
    </ligand>
</feature>
<keyword evidence="5 18" id="KW-1133">Transmembrane helix</keyword>
<dbReference type="InterPro" id="IPR015683">
    <property type="entry name" value="Ionotropic_Glu_rcpt"/>
</dbReference>
<evidence type="ECO:0000313" key="21">
    <source>
        <dbReference type="EMBL" id="VDI16378.1"/>
    </source>
</evidence>
<keyword evidence="9 21" id="KW-0675">Receptor</keyword>
<keyword evidence="13" id="KW-0407">Ion channel</keyword>
<dbReference type="GO" id="GO:0015276">
    <property type="term" value="F:ligand-gated monoatomic ion channel activity"/>
    <property type="evidence" value="ECO:0007669"/>
    <property type="project" value="InterPro"/>
</dbReference>
<dbReference type="SUPFAM" id="SSF53822">
    <property type="entry name" value="Periplasmic binding protein-like I"/>
    <property type="match status" value="1"/>
</dbReference>
<keyword evidence="3 18" id="KW-0812">Transmembrane</keyword>